<keyword evidence="1" id="KW-1133">Transmembrane helix</keyword>
<keyword evidence="3" id="KW-1185">Reference proteome</keyword>
<dbReference type="Pfam" id="PF10658">
    <property type="entry name" value="DUF2484"/>
    <property type="match status" value="1"/>
</dbReference>
<sequence length="85" mass="9501">MSLSLLLACLWAVAANVIAILPSRRNHWPAAYGLIVLGVPLVGFVTYQNGPWIGLLALAAGCSILRWPLHALWRWGKRRLRETDR</sequence>
<reference evidence="2 3" key="1">
    <citation type="submission" date="2018-11" db="EMBL/GenBank/DDBJ databases">
        <title>Mesobaculum littorinae gen. nov., sp. nov., isolated from Littorina scabra that represents a novel genus of the order Rhodobacteraceae.</title>
        <authorList>
            <person name="Li F."/>
        </authorList>
    </citation>
    <scope>NUCLEOTIDE SEQUENCE [LARGE SCALE GENOMIC DNA]</scope>
    <source>
        <strain evidence="2 3">M0103</strain>
    </source>
</reference>
<evidence type="ECO:0000256" key="1">
    <source>
        <dbReference type="SAM" id="Phobius"/>
    </source>
</evidence>
<dbReference type="OrthoDB" id="7862849at2"/>
<comment type="caution">
    <text evidence="2">The sequence shown here is derived from an EMBL/GenBank/DDBJ whole genome shotgun (WGS) entry which is preliminary data.</text>
</comment>
<evidence type="ECO:0000313" key="2">
    <source>
        <dbReference type="EMBL" id="RVV98618.1"/>
    </source>
</evidence>
<dbReference type="AlphaFoldDB" id="A0A438AIW9"/>
<feature type="transmembrane region" description="Helical" evidence="1">
    <location>
        <begin position="29"/>
        <end position="47"/>
    </location>
</feature>
<name>A0A438AIW9_9RHOB</name>
<dbReference type="EMBL" id="RQXX01000002">
    <property type="protein sequence ID" value="RVV98618.1"/>
    <property type="molecule type" value="Genomic_DNA"/>
</dbReference>
<dbReference type="RefSeq" id="WP_127905849.1">
    <property type="nucleotide sequence ID" value="NZ_RQXX01000002.1"/>
</dbReference>
<keyword evidence="1" id="KW-0472">Membrane</keyword>
<dbReference type="InterPro" id="IPR018919">
    <property type="entry name" value="DUF2484"/>
</dbReference>
<dbReference type="Proteomes" id="UP000285908">
    <property type="component" value="Unassembled WGS sequence"/>
</dbReference>
<proteinExistence type="predicted"/>
<feature type="transmembrane region" description="Helical" evidence="1">
    <location>
        <begin position="52"/>
        <end position="69"/>
    </location>
</feature>
<gene>
    <name evidence="2" type="ORF">EKE94_06805</name>
</gene>
<accession>A0A438AIW9</accession>
<evidence type="ECO:0000313" key="3">
    <source>
        <dbReference type="Proteomes" id="UP000285908"/>
    </source>
</evidence>
<organism evidence="2 3">
    <name type="scientific">Mesobaculum littorinae</name>
    <dbReference type="NCBI Taxonomy" id="2486419"/>
    <lineage>
        <taxon>Bacteria</taxon>
        <taxon>Pseudomonadati</taxon>
        <taxon>Pseudomonadota</taxon>
        <taxon>Alphaproteobacteria</taxon>
        <taxon>Rhodobacterales</taxon>
        <taxon>Roseobacteraceae</taxon>
        <taxon>Mesobaculum</taxon>
    </lineage>
</organism>
<protein>
    <submittedName>
        <fullName evidence="2">DUF2484 family protein</fullName>
    </submittedName>
</protein>
<keyword evidence="1" id="KW-0812">Transmembrane</keyword>